<gene>
    <name evidence="1" type="ORF">HYPSUDRAFT_72584</name>
</gene>
<dbReference type="EMBL" id="KN817678">
    <property type="protein sequence ID" value="KJA14453.1"/>
    <property type="molecule type" value="Genomic_DNA"/>
</dbReference>
<protein>
    <submittedName>
        <fullName evidence="1">Uncharacterized protein</fullName>
    </submittedName>
</protein>
<sequence length="64" mass="7222">MTSRHLRSIFESIFDKGRESSQPEQGYNRGLTVYAWVVLTFSSVLRATIETGEFSTVFFSLLAG</sequence>
<accession>A0A0D2LUB3</accession>
<dbReference type="OrthoDB" id="2929525at2759"/>
<dbReference type="AlphaFoldDB" id="A0A0D2LUB3"/>
<evidence type="ECO:0000313" key="2">
    <source>
        <dbReference type="Proteomes" id="UP000054270"/>
    </source>
</evidence>
<keyword evidence="2" id="KW-1185">Reference proteome</keyword>
<evidence type="ECO:0000313" key="1">
    <source>
        <dbReference type="EMBL" id="KJA14453.1"/>
    </source>
</evidence>
<proteinExistence type="predicted"/>
<reference evidence="2" key="1">
    <citation type="submission" date="2014-04" db="EMBL/GenBank/DDBJ databases">
        <title>Evolutionary Origins and Diversification of the Mycorrhizal Mutualists.</title>
        <authorList>
            <consortium name="DOE Joint Genome Institute"/>
            <consortium name="Mycorrhizal Genomics Consortium"/>
            <person name="Kohler A."/>
            <person name="Kuo A."/>
            <person name="Nagy L.G."/>
            <person name="Floudas D."/>
            <person name="Copeland A."/>
            <person name="Barry K.W."/>
            <person name="Cichocki N."/>
            <person name="Veneault-Fourrey C."/>
            <person name="LaButti K."/>
            <person name="Lindquist E.A."/>
            <person name="Lipzen A."/>
            <person name="Lundell T."/>
            <person name="Morin E."/>
            <person name="Murat C."/>
            <person name="Riley R."/>
            <person name="Ohm R."/>
            <person name="Sun H."/>
            <person name="Tunlid A."/>
            <person name="Henrissat B."/>
            <person name="Grigoriev I.V."/>
            <person name="Hibbett D.S."/>
            <person name="Martin F."/>
        </authorList>
    </citation>
    <scope>NUCLEOTIDE SEQUENCE [LARGE SCALE GENOMIC DNA]</scope>
    <source>
        <strain evidence="2">FD-334 SS-4</strain>
    </source>
</reference>
<dbReference type="Proteomes" id="UP000054270">
    <property type="component" value="Unassembled WGS sequence"/>
</dbReference>
<organism evidence="1 2">
    <name type="scientific">Hypholoma sublateritium (strain FD-334 SS-4)</name>
    <dbReference type="NCBI Taxonomy" id="945553"/>
    <lineage>
        <taxon>Eukaryota</taxon>
        <taxon>Fungi</taxon>
        <taxon>Dikarya</taxon>
        <taxon>Basidiomycota</taxon>
        <taxon>Agaricomycotina</taxon>
        <taxon>Agaricomycetes</taxon>
        <taxon>Agaricomycetidae</taxon>
        <taxon>Agaricales</taxon>
        <taxon>Agaricineae</taxon>
        <taxon>Strophariaceae</taxon>
        <taxon>Hypholoma</taxon>
    </lineage>
</organism>
<name>A0A0D2LUB3_HYPSF</name>